<evidence type="ECO:0000313" key="2">
    <source>
        <dbReference type="Proteomes" id="UP001064048"/>
    </source>
</evidence>
<comment type="caution">
    <text evidence="1">The sequence shown here is derived from an EMBL/GenBank/DDBJ whole genome shotgun (WGS) entry which is preliminary data.</text>
</comment>
<accession>A0ACC0KXD5</accession>
<keyword evidence="2" id="KW-1185">Reference proteome</keyword>
<organism evidence="1 2">
    <name type="scientific">Choristoneura fumiferana</name>
    <name type="common">Spruce budworm moth</name>
    <name type="synonym">Archips fumiferana</name>
    <dbReference type="NCBI Taxonomy" id="7141"/>
    <lineage>
        <taxon>Eukaryota</taxon>
        <taxon>Metazoa</taxon>
        <taxon>Ecdysozoa</taxon>
        <taxon>Arthropoda</taxon>
        <taxon>Hexapoda</taxon>
        <taxon>Insecta</taxon>
        <taxon>Pterygota</taxon>
        <taxon>Neoptera</taxon>
        <taxon>Endopterygota</taxon>
        <taxon>Lepidoptera</taxon>
        <taxon>Glossata</taxon>
        <taxon>Ditrysia</taxon>
        <taxon>Tortricoidea</taxon>
        <taxon>Tortricidae</taxon>
        <taxon>Tortricinae</taxon>
        <taxon>Choristoneura</taxon>
    </lineage>
</organism>
<gene>
    <name evidence="1" type="ORF">MSG28_009385</name>
</gene>
<sequence>MTHDELLIDLVSQHEVIYNVKSEEYRDAGLRSAAWEEISKRYGKPVEDCKEDWNKLRNCFNNAVKRRLIKTNKTGKRMHPWRYEAQMAFLLPHMQGRINDHNHEEILENPPSPQNVLKYSPTPSCSSPPIKRRTISVTDCMDPLQYANVMETLEAAHAHPDIDDTDHFFLSMSKMAKKLPKMDRIRIQMDLHKAIYEAEMKHLEANSKEYKKVRT</sequence>
<name>A0ACC0KXD5_CHOFU</name>
<dbReference type="Proteomes" id="UP001064048">
    <property type="component" value="Chromosome 15"/>
</dbReference>
<proteinExistence type="predicted"/>
<evidence type="ECO:0000313" key="1">
    <source>
        <dbReference type="EMBL" id="KAI8441133.1"/>
    </source>
</evidence>
<reference evidence="1 2" key="1">
    <citation type="journal article" date="2022" name="Genome Biol. Evol.">
        <title>The Spruce Budworm Genome: Reconstructing the Evolutionary History of Antifreeze Proteins.</title>
        <authorList>
            <person name="Beliveau C."/>
            <person name="Gagne P."/>
            <person name="Picq S."/>
            <person name="Vernygora O."/>
            <person name="Keeling C.I."/>
            <person name="Pinkney K."/>
            <person name="Doucet D."/>
            <person name="Wen F."/>
            <person name="Johnston J.S."/>
            <person name="Maaroufi H."/>
            <person name="Boyle B."/>
            <person name="Laroche J."/>
            <person name="Dewar K."/>
            <person name="Juretic N."/>
            <person name="Blackburn G."/>
            <person name="Nisole A."/>
            <person name="Brunet B."/>
            <person name="Brandao M."/>
            <person name="Lumley L."/>
            <person name="Duan J."/>
            <person name="Quan G."/>
            <person name="Lucarotti C.J."/>
            <person name="Roe A.D."/>
            <person name="Sperling F.A.H."/>
            <person name="Levesque R.C."/>
            <person name="Cusson M."/>
        </authorList>
    </citation>
    <scope>NUCLEOTIDE SEQUENCE [LARGE SCALE GENOMIC DNA]</scope>
    <source>
        <strain evidence="1">Glfc:IPQL:Cfum</strain>
    </source>
</reference>
<dbReference type="EMBL" id="CM046115">
    <property type="protein sequence ID" value="KAI8441133.1"/>
    <property type="molecule type" value="Genomic_DNA"/>
</dbReference>
<protein>
    <submittedName>
        <fullName evidence="1">Uncharacterized protein</fullName>
    </submittedName>
</protein>